<protein>
    <submittedName>
        <fullName evidence="1">Uncharacterized protein</fullName>
    </submittedName>
</protein>
<gene>
    <name evidence="1" type="ORF">PARMNEM_LOCUS21718</name>
</gene>
<reference evidence="1 2" key="1">
    <citation type="submission" date="2023-11" db="EMBL/GenBank/DDBJ databases">
        <authorList>
            <person name="Hedman E."/>
            <person name="Englund M."/>
            <person name="Stromberg M."/>
            <person name="Nyberg Akerstrom W."/>
            <person name="Nylinder S."/>
            <person name="Jareborg N."/>
            <person name="Kallberg Y."/>
            <person name="Kronander E."/>
        </authorList>
    </citation>
    <scope>NUCLEOTIDE SEQUENCE [LARGE SCALE GENOMIC DNA]</scope>
</reference>
<accession>A0AAV1M6N4</accession>
<dbReference type="Proteomes" id="UP001314205">
    <property type="component" value="Unassembled WGS sequence"/>
</dbReference>
<dbReference type="AlphaFoldDB" id="A0AAV1M6N4"/>
<dbReference type="EMBL" id="CAVLGL010000148">
    <property type="protein sequence ID" value="CAK1603328.1"/>
    <property type="molecule type" value="Genomic_DNA"/>
</dbReference>
<keyword evidence="2" id="KW-1185">Reference proteome</keyword>
<evidence type="ECO:0000313" key="1">
    <source>
        <dbReference type="EMBL" id="CAK1603328.1"/>
    </source>
</evidence>
<evidence type="ECO:0000313" key="2">
    <source>
        <dbReference type="Proteomes" id="UP001314205"/>
    </source>
</evidence>
<comment type="caution">
    <text evidence="1">The sequence shown here is derived from an EMBL/GenBank/DDBJ whole genome shotgun (WGS) entry which is preliminary data.</text>
</comment>
<proteinExistence type="predicted"/>
<sequence>MSSNSHFRVILIRLKPWKRLGRYKLLLTRRLPPRDNSRTQLELRCNDNVWTPPHPWDVRAARSIRNETGRTSLDRCTNL</sequence>
<organism evidence="1 2">
    <name type="scientific">Parnassius mnemosyne</name>
    <name type="common">clouded apollo</name>
    <dbReference type="NCBI Taxonomy" id="213953"/>
    <lineage>
        <taxon>Eukaryota</taxon>
        <taxon>Metazoa</taxon>
        <taxon>Ecdysozoa</taxon>
        <taxon>Arthropoda</taxon>
        <taxon>Hexapoda</taxon>
        <taxon>Insecta</taxon>
        <taxon>Pterygota</taxon>
        <taxon>Neoptera</taxon>
        <taxon>Endopterygota</taxon>
        <taxon>Lepidoptera</taxon>
        <taxon>Glossata</taxon>
        <taxon>Ditrysia</taxon>
        <taxon>Papilionoidea</taxon>
        <taxon>Papilionidae</taxon>
        <taxon>Parnassiinae</taxon>
        <taxon>Parnassini</taxon>
        <taxon>Parnassius</taxon>
        <taxon>Driopa</taxon>
    </lineage>
</organism>
<name>A0AAV1M6N4_9NEOP</name>